<comment type="caution">
    <text evidence="1">The sequence shown here is derived from an EMBL/GenBank/DDBJ whole genome shotgun (WGS) entry which is preliminary data.</text>
</comment>
<keyword evidence="2" id="KW-1185">Reference proteome</keyword>
<dbReference type="Proteomes" id="UP000017668">
    <property type="component" value="Unassembled WGS sequence"/>
</dbReference>
<dbReference type="EMBL" id="AMQQ01000004">
    <property type="protein sequence ID" value="EKJ97222.1"/>
    <property type="molecule type" value="Genomic_DNA"/>
</dbReference>
<protein>
    <recommendedName>
        <fullName evidence="3">HNH endonuclease</fullName>
    </recommendedName>
</protein>
<gene>
    <name evidence="1" type="ORF">C241_02949</name>
</gene>
<organism evidence="1 2">
    <name type="scientific">Bradyrhizobium lupini HPC(L)</name>
    <dbReference type="NCBI Taxonomy" id="1229491"/>
    <lineage>
        <taxon>Bacteria</taxon>
        <taxon>Pseudomonadati</taxon>
        <taxon>Pseudomonadota</taxon>
        <taxon>Alphaproteobacteria</taxon>
        <taxon>Hyphomicrobiales</taxon>
        <taxon>Nitrobacteraceae</taxon>
        <taxon>Bradyrhizobium</taxon>
    </lineage>
</organism>
<sequence>MPKPYGRSTEAALYRRLYRTARWQRLRDAHLTAHPLCTRCLAIEVVEEATVVHHAEGGHKGEEDRFWNGPFESLCKQCHDRFGALEDRGVKVVAFGNDGWPVDD</sequence>
<dbReference type="InterPro" id="IPR003615">
    <property type="entry name" value="HNH_nuc"/>
</dbReference>
<name>A0ABP2RXE8_RHILU</name>
<dbReference type="CDD" id="cd00085">
    <property type="entry name" value="HNHc"/>
    <property type="match status" value="1"/>
</dbReference>
<accession>A0ABP2RXE8</accession>
<evidence type="ECO:0008006" key="3">
    <source>
        <dbReference type="Google" id="ProtNLM"/>
    </source>
</evidence>
<evidence type="ECO:0000313" key="1">
    <source>
        <dbReference type="EMBL" id="EKJ97222.1"/>
    </source>
</evidence>
<reference evidence="1 2" key="1">
    <citation type="journal article" date="2013" name="Genome Announc.">
        <title>Genome Sequence of Rhizobium lupini HPC(L) Isolated from Saline Desert Soil, Kutch (Gujarat).</title>
        <authorList>
            <person name="Agarwal L."/>
            <person name="Purohit H.J."/>
        </authorList>
    </citation>
    <scope>NUCLEOTIDE SEQUENCE [LARGE SCALE GENOMIC DNA]</scope>
    <source>
        <strain evidence="2">HPC(L)</strain>
    </source>
</reference>
<proteinExistence type="predicted"/>
<evidence type="ECO:0000313" key="2">
    <source>
        <dbReference type="Proteomes" id="UP000017668"/>
    </source>
</evidence>